<accession>A0A098AUE9</accession>
<sequence>MSDKIIAVWGGSNSGKTTFAVNLACALSTRDRLVGLISSNLTYGDLQIFFGQSIPPQKGLFQALNEDNPSIGEKFTEYGEIKNLFFLSAPTHYTGLLCDAVTLREAERMMNAASLVFDILIVDGAAEVTNPVSGVGLWLAERIYTLHKPSVAAQMWHEGISDFVRELHIADKQTHILQLPNGEFDDKTYRSMTELPFAYELPYIKRAGELENAGTPIYFFQDRTCKRYGKVLEQIAKGICGGEAS</sequence>
<dbReference type="PATRIC" id="fig|49338.4.peg.81"/>
<dbReference type="AlphaFoldDB" id="A0A098AUE9"/>
<proteinExistence type="predicted"/>
<dbReference type="InterPro" id="IPR027417">
    <property type="entry name" value="P-loop_NTPase"/>
</dbReference>
<name>A0A098AUE9_DESHA</name>
<dbReference type="EMBL" id="LK996017">
    <property type="protein sequence ID" value="CDW99963.1"/>
    <property type="molecule type" value="Genomic_DNA"/>
</dbReference>
<dbReference type="RefSeq" id="WP_208925093.1">
    <property type="nucleotide sequence ID" value="NZ_LK996017.1"/>
</dbReference>
<dbReference type="SUPFAM" id="SSF52540">
    <property type="entry name" value="P-loop containing nucleoside triphosphate hydrolases"/>
    <property type="match status" value="1"/>
</dbReference>
<evidence type="ECO:0000313" key="1">
    <source>
        <dbReference type="EMBL" id="CDW99963.1"/>
    </source>
</evidence>
<gene>
    <name evidence="1" type="ORF">DPCES_0076</name>
</gene>
<reference evidence="1" key="1">
    <citation type="submission" date="2014-07" db="EMBL/GenBank/DDBJ databases">
        <authorList>
            <person name="Hornung V.Bastian."/>
        </authorList>
    </citation>
    <scope>NUCLEOTIDE SEQUENCE</scope>
    <source>
        <strain evidence="1">PCE-S</strain>
    </source>
</reference>
<organism evidence="1">
    <name type="scientific">Desulfitobacterium hafniense</name>
    <name type="common">Desulfitobacterium frappieri</name>
    <dbReference type="NCBI Taxonomy" id="49338"/>
    <lineage>
        <taxon>Bacteria</taxon>
        <taxon>Bacillati</taxon>
        <taxon>Bacillota</taxon>
        <taxon>Clostridia</taxon>
        <taxon>Eubacteriales</taxon>
        <taxon>Desulfitobacteriaceae</taxon>
        <taxon>Desulfitobacterium</taxon>
    </lineage>
</organism>
<protein>
    <submittedName>
        <fullName evidence="1">CobQ/CobB/MinD/ParA nucleotide binding domain protein</fullName>
    </submittedName>
</protein>
<dbReference type="Gene3D" id="3.40.50.300">
    <property type="entry name" value="P-loop containing nucleotide triphosphate hydrolases"/>
    <property type="match status" value="1"/>
</dbReference>